<gene>
    <name evidence="6" type="ORF">Bca52824_010293</name>
</gene>
<comment type="caution">
    <text evidence="6">The sequence shown here is derived from an EMBL/GenBank/DDBJ whole genome shotgun (WGS) entry which is preliminary data.</text>
</comment>
<keyword evidence="2" id="KW-0645">Protease</keyword>
<dbReference type="GO" id="GO:0006508">
    <property type="term" value="P:proteolysis"/>
    <property type="evidence" value="ECO:0007669"/>
    <property type="project" value="UniProtKB-KW"/>
</dbReference>
<feature type="region of interest" description="Disordered" evidence="4">
    <location>
        <begin position="133"/>
        <end position="219"/>
    </location>
</feature>
<evidence type="ECO:0000256" key="3">
    <source>
        <dbReference type="ARBA" id="ARBA00022801"/>
    </source>
</evidence>
<feature type="region of interest" description="Disordered" evidence="4">
    <location>
        <begin position="60"/>
        <end position="121"/>
    </location>
</feature>
<dbReference type="InterPro" id="IPR038765">
    <property type="entry name" value="Papain-like_cys_pep_sf"/>
</dbReference>
<evidence type="ECO:0000313" key="7">
    <source>
        <dbReference type="Proteomes" id="UP000886595"/>
    </source>
</evidence>
<dbReference type="GO" id="GO:0008234">
    <property type="term" value="F:cysteine-type peptidase activity"/>
    <property type="evidence" value="ECO:0007669"/>
    <property type="project" value="InterPro"/>
</dbReference>
<dbReference type="PANTHER" id="PTHR31917">
    <property type="entry name" value="AGENET DOMAIN-CONTAINING PROTEIN-RELATED"/>
    <property type="match status" value="1"/>
</dbReference>
<dbReference type="InterPro" id="IPR003653">
    <property type="entry name" value="Peptidase_C48_C"/>
</dbReference>
<keyword evidence="7" id="KW-1185">Reference proteome</keyword>
<feature type="domain" description="Agenet" evidence="5">
    <location>
        <begin position="481"/>
        <end position="537"/>
    </location>
</feature>
<proteinExistence type="inferred from homology"/>
<organism evidence="6 7">
    <name type="scientific">Brassica carinata</name>
    <name type="common">Ethiopian mustard</name>
    <name type="synonym">Abyssinian cabbage</name>
    <dbReference type="NCBI Taxonomy" id="52824"/>
    <lineage>
        <taxon>Eukaryota</taxon>
        <taxon>Viridiplantae</taxon>
        <taxon>Streptophyta</taxon>
        <taxon>Embryophyta</taxon>
        <taxon>Tracheophyta</taxon>
        <taxon>Spermatophyta</taxon>
        <taxon>Magnoliopsida</taxon>
        <taxon>eudicotyledons</taxon>
        <taxon>Gunneridae</taxon>
        <taxon>Pentapetalae</taxon>
        <taxon>rosids</taxon>
        <taxon>malvids</taxon>
        <taxon>Brassicales</taxon>
        <taxon>Brassicaceae</taxon>
        <taxon>Brassiceae</taxon>
        <taxon>Brassica</taxon>
    </lineage>
</organism>
<reference evidence="6 7" key="1">
    <citation type="submission" date="2020-02" db="EMBL/GenBank/DDBJ databases">
        <authorList>
            <person name="Ma Q."/>
            <person name="Huang Y."/>
            <person name="Song X."/>
            <person name="Pei D."/>
        </authorList>
    </citation>
    <scope>NUCLEOTIDE SEQUENCE [LARGE SCALE GENOMIC DNA]</scope>
    <source>
        <strain evidence="6">Sxm20200214</strain>
        <tissue evidence="6">Leaf</tissue>
    </source>
</reference>
<dbReference type="AlphaFoldDB" id="A0A8X8BA04"/>
<dbReference type="SMART" id="SM00743">
    <property type="entry name" value="Agenet"/>
    <property type="match status" value="4"/>
</dbReference>
<feature type="domain" description="Agenet" evidence="5">
    <location>
        <begin position="336"/>
        <end position="392"/>
    </location>
</feature>
<dbReference type="InterPro" id="IPR008395">
    <property type="entry name" value="Agenet-like_dom"/>
</dbReference>
<dbReference type="OrthoDB" id="956545at2759"/>
<dbReference type="Pfam" id="PF05641">
    <property type="entry name" value="Agenet"/>
    <property type="match status" value="2"/>
</dbReference>
<feature type="region of interest" description="Disordered" evidence="4">
    <location>
        <begin position="1"/>
        <end position="26"/>
    </location>
</feature>
<feature type="compositionally biased region" description="Polar residues" evidence="4">
    <location>
        <begin position="551"/>
        <end position="581"/>
    </location>
</feature>
<dbReference type="Gene3D" id="3.40.395.10">
    <property type="entry name" value="Adenoviral Proteinase, Chain A"/>
    <property type="match status" value="1"/>
</dbReference>
<sequence>MTGAAGAPLQFEHVEVGESSTPNGESVIGKINKIVETMEKKFKLMKDRVCFLEEENRELKERVSELEGKQNLGTDFSTDMRQQKESFSNETPTGQTPNVTQQQEETQPSSDETPSNPNQAEQNLGDEIEKEILSNETPTPRTQIEKKPISNDTPAAQTQVLTPNVTQQKEIEQTFDETPSNPNGADENLDDEHTTDPLTEDETQTGTQVLTPNMTQTDTTEPMTEIISTNILETTPLSQQTEALSKTSPIDFSETEKAEESSLPALFEIGADVEIASNDDTTCRIWYQGKVVDQNLCDGVEKLTVEYSTLFADQKRVQDTVTTDRIRPPPPTTEQKAYQLYEKVEGLYNNGWCSGQVSMTFRDNTYSIYLNNSMETINFEPFHLRIHREWTDGVWKTPDETEESIVQTTFEADEVVEIASCRKWFQAIVLKTDIRNGVEMVLVEYSTLFQEQKNKTKRIQETVSSDRIRPLPPTGEPEEMKSLELMDSVEAYHNESWCSGRVRAIHSDDTYSVSLDRSTNFLQFSLSDLRIPKTWINGDWKTTKEIEKQQAKSVKPSTQSVKPSTQSVKTSTQSEKSSQAKGKTIVGKKRKATGPPVDYLPFLQPEEKRPIGPRNPPMPVTPEHIDAAFSMLNLKRIDQSTWFHEKSLPKACFVPVHFLEMVGYTFESLKTTPKKGIQILKGYVNDIVRGLETPNKIWMEDVDVVYGVVHERLKGHYIGVEIHLLDNTITLFHCGLHKRGTRIENIPLVKKLAVLNPAIKLEIMNEEVNFKDIVPFQVKKAEKLPKTRFPFNCGIFVLKMLECKSLGLKKMLDINDDTTIDLRSKLCCDIFNHFMASDFE</sequence>
<name>A0A8X8BA04_BRACI</name>
<comment type="similarity">
    <text evidence="1">Belongs to the peptidase C48 family.</text>
</comment>
<feature type="compositionally biased region" description="Polar residues" evidence="4">
    <location>
        <begin position="204"/>
        <end position="219"/>
    </location>
</feature>
<protein>
    <recommendedName>
        <fullName evidence="5">Agenet domain-containing protein</fullName>
    </recommendedName>
</protein>
<feature type="domain" description="Agenet" evidence="5">
    <location>
        <begin position="408"/>
        <end position="476"/>
    </location>
</feature>
<feature type="domain" description="Agenet" evidence="5">
    <location>
        <begin position="265"/>
        <end position="334"/>
    </location>
</feature>
<evidence type="ECO:0000256" key="4">
    <source>
        <dbReference type="SAM" id="MobiDB-lite"/>
    </source>
</evidence>
<dbReference type="InterPro" id="IPR014002">
    <property type="entry name" value="Agenet_dom_plant"/>
</dbReference>
<dbReference type="SUPFAM" id="SSF54001">
    <property type="entry name" value="Cysteine proteinases"/>
    <property type="match status" value="1"/>
</dbReference>
<dbReference type="Pfam" id="PF02902">
    <property type="entry name" value="Peptidase_C48"/>
    <property type="match status" value="1"/>
</dbReference>
<dbReference type="Proteomes" id="UP000886595">
    <property type="component" value="Unassembled WGS sequence"/>
</dbReference>
<evidence type="ECO:0000256" key="2">
    <source>
        <dbReference type="ARBA" id="ARBA00022670"/>
    </source>
</evidence>
<keyword evidence="3" id="KW-0378">Hydrolase</keyword>
<dbReference type="EMBL" id="JAAMPC010000002">
    <property type="protein sequence ID" value="KAG2327565.1"/>
    <property type="molecule type" value="Genomic_DNA"/>
</dbReference>
<dbReference type="PANTHER" id="PTHR31917:SF164">
    <property type="entry name" value="DUF724 DOMAIN-CONTAINING PROTEIN 7-LIKE"/>
    <property type="match status" value="1"/>
</dbReference>
<accession>A0A8X8BA04</accession>
<evidence type="ECO:0000256" key="1">
    <source>
        <dbReference type="ARBA" id="ARBA00005234"/>
    </source>
</evidence>
<feature type="compositionally biased region" description="Polar residues" evidence="4">
    <location>
        <begin position="71"/>
        <end position="121"/>
    </location>
</feature>
<feature type="region of interest" description="Disordered" evidence="4">
    <location>
        <begin position="547"/>
        <end position="615"/>
    </location>
</feature>
<evidence type="ECO:0000313" key="6">
    <source>
        <dbReference type="EMBL" id="KAG2327565.1"/>
    </source>
</evidence>
<feature type="compositionally biased region" description="Polar residues" evidence="4">
    <location>
        <begin position="150"/>
        <end position="168"/>
    </location>
</feature>
<evidence type="ECO:0000259" key="5">
    <source>
        <dbReference type="SMART" id="SM00743"/>
    </source>
</evidence>
<dbReference type="CDD" id="cd20406">
    <property type="entry name" value="Tudor_Agenet_AtDUF_rpt2_4"/>
    <property type="match status" value="1"/>
</dbReference>